<organism evidence="2 3">
    <name type="scientific">Olleya aquimaris</name>
    <dbReference type="NCBI Taxonomy" id="639310"/>
    <lineage>
        <taxon>Bacteria</taxon>
        <taxon>Pseudomonadati</taxon>
        <taxon>Bacteroidota</taxon>
        <taxon>Flavobacteriia</taxon>
        <taxon>Flavobacteriales</taxon>
        <taxon>Flavobacteriaceae</taxon>
    </lineage>
</organism>
<dbReference type="EMBL" id="QLLO01000011">
    <property type="protein sequence ID" value="RAJ11911.1"/>
    <property type="molecule type" value="Genomic_DNA"/>
</dbReference>
<gene>
    <name evidence="2" type="ORF">LY08_02620</name>
</gene>
<dbReference type="Pfam" id="PF19589">
    <property type="entry name" value="DUF6095"/>
    <property type="match status" value="1"/>
</dbReference>
<feature type="transmembrane region" description="Helical" evidence="1">
    <location>
        <begin position="43"/>
        <end position="63"/>
    </location>
</feature>
<proteinExistence type="predicted"/>
<keyword evidence="1" id="KW-0472">Membrane</keyword>
<protein>
    <submittedName>
        <fullName evidence="2">Uncharacterized protein</fullName>
    </submittedName>
</protein>
<dbReference type="Proteomes" id="UP000248703">
    <property type="component" value="Unassembled WGS sequence"/>
</dbReference>
<evidence type="ECO:0000313" key="2">
    <source>
        <dbReference type="EMBL" id="RAJ11911.1"/>
    </source>
</evidence>
<dbReference type="InterPro" id="IPR046077">
    <property type="entry name" value="DUF6095"/>
</dbReference>
<comment type="caution">
    <text evidence="2">The sequence shown here is derived from an EMBL/GenBank/DDBJ whole genome shotgun (WGS) entry which is preliminary data.</text>
</comment>
<dbReference type="AlphaFoldDB" id="A0A327R5M7"/>
<accession>A0A327R5M7</accession>
<evidence type="ECO:0000256" key="1">
    <source>
        <dbReference type="SAM" id="Phobius"/>
    </source>
</evidence>
<feature type="transmembrane region" description="Helical" evidence="1">
    <location>
        <begin position="20"/>
        <end position="37"/>
    </location>
</feature>
<reference evidence="2 3" key="1">
    <citation type="submission" date="2018-06" db="EMBL/GenBank/DDBJ databases">
        <title>Genomic Encyclopedia of Archaeal and Bacterial Type Strains, Phase II (KMG-II): from individual species to whole genera.</title>
        <authorList>
            <person name="Goeker M."/>
        </authorList>
    </citation>
    <scope>NUCLEOTIDE SEQUENCE [LARGE SCALE GENOMIC DNA]</scope>
    <source>
        <strain evidence="2 3">DSM 24464</strain>
    </source>
</reference>
<dbReference type="OrthoDB" id="1447634at2"/>
<keyword evidence="3" id="KW-1185">Reference proteome</keyword>
<keyword evidence="1" id="KW-0812">Transmembrane</keyword>
<keyword evidence="1" id="KW-1133">Transmembrane helix</keyword>
<dbReference type="RefSeq" id="WP_111660881.1">
    <property type="nucleotide sequence ID" value="NZ_QLLO01000011.1"/>
</dbReference>
<evidence type="ECO:0000313" key="3">
    <source>
        <dbReference type="Proteomes" id="UP000248703"/>
    </source>
</evidence>
<name>A0A327R5M7_9FLAO</name>
<sequence>MKTKSTDKEILVKGLKQMVISLALMFTGPTLLHVILSNRERSFYIPLLIIAIVTCALAIFFAFKGLNTILNSLFDSKKSR</sequence>